<dbReference type="RefSeq" id="WP_170125266.1">
    <property type="nucleotide sequence ID" value="NZ_QGDJ01000001.1"/>
</dbReference>
<accession>A0A2Y9A1M7</accession>
<evidence type="ECO:0000256" key="8">
    <source>
        <dbReference type="ARBA" id="ARBA00023064"/>
    </source>
</evidence>
<dbReference type="Pfam" id="PF01202">
    <property type="entry name" value="SKI"/>
    <property type="match status" value="1"/>
</dbReference>
<organism evidence="12 14">
    <name type="scientific">Jannaschia seohaensis</name>
    <dbReference type="NCBI Taxonomy" id="475081"/>
    <lineage>
        <taxon>Bacteria</taxon>
        <taxon>Pseudomonadati</taxon>
        <taxon>Pseudomonadota</taxon>
        <taxon>Alphaproteobacteria</taxon>
        <taxon>Rhodobacterales</taxon>
        <taxon>Roseobacteraceae</taxon>
        <taxon>Jannaschia</taxon>
    </lineage>
</organism>
<gene>
    <name evidence="11" type="ORF">BCF38_101471</name>
    <name evidence="12" type="ORF">SAMN05421539_101471</name>
</gene>
<evidence type="ECO:0000313" key="14">
    <source>
        <dbReference type="Proteomes" id="UP000251571"/>
    </source>
</evidence>
<keyword evidence="4 10" id="KW-0808">Transferase</keyword>
<evidence type="ECO:0000256" key="2">
    <source>
        <dbReference type="ARBA" id="ARBA00008420"/>
    </source>
</evidence>
<dbReference type="AlphaFoldDB" id="A0A2Y9A1M7"/>
<keyword evidence="7 10" id="KW-0067">ATP-binding</keyword>
<dbReference type="PANTHER" id="PTHR43442:SF3">
    <property type="entry name" value="GLUCONOKINASE-RELATED"/>
    <property type="match status" value="1"/>
</dbReference>
<comment type="similarity">
    <text evidence="2 10">Belongs to the gluconokinase GntK/GntV family.</text>
</comment>
<dbReference type="EMBL" id="UETC01000001">
    <property type="protein sequence ID" value="SSA38340.1"/>
    <property type="molecule type" value="Genomic_DNA"/>
</dbReference>
<dbReference type="GO" id="GO:0005524">
    <property type="term" value="F:ATP binding"/>
    <property type="evidence" value="ECO:0007669"/>
    <property type="project" value="UniProtKB-KW"/>
</dbReference>
<evidence type="ECO:0000256" key="1">
    <source>
        <dbReference type="ARBA" id="ARBA00004761"/>
    </source>
</evidence>
<evidence type="ECO:0000313" key="11">
    <source>
        <dbReference type="EMBL" id="PWJ22062.1"/>
    </source>
</evidence>
<reference evidence="11 13" key="2">
    <citation type="submission" date="2018-03" db="EMBL/GenBank/DDBJ databases">
        <title>Genomic Encyclopedia of Archaeal and Bacterial Type Strains, Phase II (KMG-II): from individual species to whole genera.</title>
        <authorList>
            <person name="Goeker M."/>
        </authorList>
    </citation>
    <scope>NUCLEOTIDE SEQUENCE [LARGE SCALE GENOMIC DNA]</scope>
    <source>
        <strain evidence="11 13">DSM 25227</strain>
    </source>
</reference>
<dbReference type="SUPFAM" id="SSF52540">
    <property type="entry name" value="P-loop containing nucleoside triphosphate hydrolases"/>
    <property type="match status" value="1"/>
</dbReference>
<dbReference type="Proteomes" id="UP000245839">
    <property type="component" value="Unassembled WGS sequence"/>
</dbReference>
<dbReference type="NCBIfam" id="TIGR01313">
    <property type="entry name" value="therm_gnt_kin"/>
    <property type="match status" value="1"/>
</dbReference>
<dbReference type="PANTHER" id="PTHR43442">
    <property type="entry name" value="GLUCONOKINASE-RELATED"/>
    <property type="match status" value="1"/>
</dbReference>
<sequence length="160" mass="17723">MSRYVVMGVSGCGKSTIAERFADRMGLTWEDGDSLHPKSNIDKMSRGEPLQDADRWPWLERVGAQLAGEVDVIACSALKRAYRDRIAETAPGVTFLFLDGSYEVLSARMKQRTGHFMPAGLLDSQLATLERPDADERAIRVDIDRTPDEIVDLLVARLGA</sequence>
<evidence type="ECO:0000256" key="10">
    <source>
        <dbReference type="RuleBase" id="RU363066"/>
    </source>
</evidence>
<reference evidence="12 14" key="1">
    <citation type="submission" date="2016-10" db="EMBL/GenBank/DDBJ databases">
        <authorList>
            <person name="Cai Z."/>
        </authorList>
    </citation>
    <scope>NUCLEOTIDE SEQUENCE [LARGE SCALE GENOMIC DNA]</scope>
    <source>
        <strain evidence="12 14">DSM 25227</strain>
    </source>
</reference>
<dbReference type="InterPro" id="IPR006001">
    <property type="entry name" value="Therm_gnt_kin"/>
</dbReference>
<evidence type="ECO:0000256" key="3">
    <source>
        <dbReference type="ARBA" id="ARBA00012054"/>
    </source>
</evidence>
<evidence type="ECO:0000313" key="13">
    <source>
        <dbReference type="Proteomes" id="UP000245839"/>
    </source>
</evidence>
<evidence type="ECO:0000256" key="7">
    <source>
        <dbReference type="ARBA" id="ARBA00022840"/>
    </source>
</evidence>
<dbReference type="GO" id="GO:0046316">
    <property type="term" value="F:gluconokinase activity"/>
    <property type="evidence" value="ECO:0007669"/>
    <property type="project" value="UniProtKB-EC"/>
</dbReference>
<comment type="pathway">
    <text evidence="1">Carbohydrate acid metabolism.</text>
</comment>
<dbReference type="GO" id="GO:0005737">
    <property type="term" value="C:cytoplasm"/>
    <property type="evidence" value="ECO:0007669"/>
    <property type="project" value="TreeGrafter"/>
</dbReference>
<dbReference type="Gene3D" id="3.40.50.300">
    <property type="entry name" value="P-loop containing nucleotide triphosphate hydrolases"/>
    <property type="match status" value="1"/>
</dbReference>
<keyword evidence="6 10" id="KW-0418">Kinase</keyword>
<keyword evidence="5 10" id="KW-0547">Nucleotide-binding</keyword>
<dbReference type="InterPro" id="IPR031322">
    <property type="entry name" value="Shikimate/glucono_kinase"/>
</dbReference>
<keyword evidence="13" id="KW-1185">Reference proteome</keyword>
<dbReference type="EMBL" id="QGDJ01000001">
    <property type="protein sequence ID" value="PWJ22062.1"/>
    <property type="molecule type" value="Genomic_DNA"/>
</dbReference>
<evidence type="ECO:0000256" key="5">
    <source>
        <dbReference type="ARBA" id="ARBA00022741"/>
    </source>
</evidence>
<evidence type="ECO:0000256" key="4">
    <source>
        <dbReference type="ARBA" id="ARBA00022679"/>
    </source>
</evidence>
<proteinExistence type="inferred from homology"/>
<dbReference type="GO" id="GO:0019521">
    <property type="term" value="P:D-gluconate metabolic process"/>
    <property type="evidence" value="ECO:0007669"/>
    <property type="project" value="UniProtKB-KW"/>
</dbReference>
<dbReference type="EC" id="2.7.1.12" evidence="3 10"/>
<dbReference type="Proteomes" id="UP000251571">
    <property type="component" value="Unassembled WGS sequence"/>
</dbReference>
<protein>
    <recommendedName>
        <fullName evidence="3 10">Gluconokinase</fullName>
        <ecNumber evidence="3 10">2.7.1.12</ecNumber>
    </recommendedName>
</protein>
<dbReference type="FunFam" id="3.40.50.300:FF:000522">
    <property type="entry name" value="Gluconokinase"/>
    <property type="match status" value="1"/>
</dbReference>
<comment type="catalytic activity">
    <reaction evidence="9 10">
        <text>D-gluconate + ATP = 6-phospho-D-gluconate + ADP + H(+)</text>
        <dbReference type="Rhea" id="RHEA:19433"/>
        <dbReference type="ChEBI" id="CHEBI:15378"/>
        <dbReference type="ChEBI" id="CHEBI:18391"/>
        <dbReference type="ChEBI" id="CHEBI:30616"/>
        <dbReference type="ChEBI" id="CHEBI:58759"/>
        <dbReference type="ChEBI" id="CHEBI:456216"/>
        <dbReference type="EC" id="2.7.1.12"/>
    </reaction>
</comment>
<evidence type="ECO:0000256" key="6">
    <source>
        <dbReference type="ARBA" id="ARBA00022777"/>
    </source>
</evidence>
<keyword evidence="8" id="KW-0311">Gluconate utilization</keyword>
<evidence type="ECO:0000256" key="9">
    <source>
        <dbReference type="ARBA" id="ARBA00048090"/>
    </source>
</evidence>
<evidence type="ECO:0000313" key="12">
    <source>
        <dbReference type="EMBL" id="SSA38340.1"/>
    </source>
</evidence>
<name>A0A2Y9A1M7_9RHOB</name>
<dbReference type="CDD" id="cd02021">
    <property type="entry name" value="GntK"/>
    <property type="match status" value="1"/>
</dbReference>
<dbReference type="InterPro" id="IPR027417">
    <property type="entry name" value="P-loop_NTPase"/>
</dbReference>